<comment type="caution">
    <text evidence="1">The sequence shown here is derived from an EMBL/GenBank/DDBJ whole genome shotgun (WGS) entry which is preliminary data.</text>
</comment>
<dbReference type="Pfam" id="PF13151">
    <property type="entry name" value="DUF3990"/>
    <property type="match status" value="1"/>
</dbReference>
<dbReference type="AlphaFoldDB" id="A0A3L7YWP2"/>
<sequence>MKLYHSSNVIVESPDTLHSRNYLDFGRGFYLTSLHEQAVRYAQRFKRRGQQAWLNTYEFSMDDDSQWKILKFDSYDENWLDFVAQCRDGKDVGDYDMVIGGIANDRVILTLDRYFANEISQEEALGLLRFEKPNIQYCIRTERMLRECLTYINSEQV</sequence>
<accession>A0A3L7YWP2</accession>
<reference evidence="1 2" key="1">
    <citation type="submission" date="2018-09" db="EMBL/GenBank/DDBJ databases">
        <title>Murine metabolic-syndrome-specific gut microbial biobank.</title>
        <authorList>
            <person name="Liu C."/>
        </authorList>
    </citation>
    <scope>NUCLEOTIDE SEQUENCE [LARGE SCALE GENOMIC DNA]</scope>
    <source>
        <strain evidence="1 2">0.1X-D8-26</strain>
    </source>
</reference>
<protein>
    <submittedName>
        <fullName evidence="1">DUF3990 domain-containing protein</fullName>
    </submittedName>
</protein>
<evidence type="ECO:0000313" key="1">
    <source>
        <dbReference type="EMBL" id="RLT81145.1"/>
    </source>
</evidence>
<dbReference type="RefSeq" id="WP_121767091.1">
    <property type="nucleotide sequence ID" value="NZ_CAMXQH010000059.1"/>
</dbReference>
<dbReference type="EMBL" id="RAZM01000009">
    <property type="protein sequence ID" value="RLT81145.1"/>
    <property type="molecule type" value="Genomic_DNA"/>
</dbReference>
<name>A0A3L7YWP2_9BACE</name>
<proteinExistence type="predicted"/>
<gene>
    <name evidence="1" type="ORF">D7Y07_04905</name>
</gene>
<organism evidence="1 2">
    <name type="scientific">Bacteroides acidifaciens</name>
    <dbReference type="NCBI Taxonomy" id="85831"/>
    <lineage>
        <taxon>Bacteria</taxon>
        <taxon>Pseudomonadati</taxon>
        <taxon>Bacteroidota</taxon>
        <taxon>Bacteroidia</taxon>
        <taxon>Bacteroidales</taxon>
        <taxon>Bacteroidaceae</taxon>
        <taxon>Bacteroides</taxon>
    </lineage>
</organism>
<dbReference type="Proteomes" id="UP000267159">
    <property type="component" value="Unassembled WGS sequence"/>
</dbReference>
<evidence type="ECO:0000313" key="2">
    <source>
        <dbReference type="Proteomes" id="UP000267159"/>
    </source>
</evidence>
<dbReference type="InterPro" id="IPR025051">
    <property type="entry name" value="DUF3990"/>
</dbReference>